<evidence type="ECO:0000256" key="2">
    <source>
        <dbReference type="ARBA" id="ARBA00018953"/>
    </source>
</evidence>
<dbReference type="HOGENOM" id="CLU_030558_0_1_4"/>
<evidence type="ECO:0000256" key="3">
    <source>
        <dbReference type="ARBA" id="ARBA00022679"/>
    </source>
</evidence>
<comment type="similarity">
    <text evidence="6">Belongs to the fabD family.</text>
</comment>
<evidence type="ECO:0000259" key="8">
    <source>
        <dbReference type="SMART" id="SM00827"/>
    </source>
</evidence>
<feature type="active site" evidence="7">
    <location>
        <position position="199"/>
    </location>
</feature>
<dbReference type="Pfam" id="PF00698">
    <property type="entry name" value="Acyl_transf_1"/>
    <property type="match status" value="1"/>
</dbReference>
<dbReference type="RefSeq" id="WP_008543936.1">
    <property type="nucleotide sequence ID" value="NZ_JH605020.1"/>
</dbReference>
<dbReference type="SUPFAM" id="SSF52151">
    <property type="entry name" value="FabD/lysophospholipase-like"/>
    <property type="match status" value="1"/>
</dbReference>
<gene>
    <name evidence="9" type="ORF">HMPREF9440_02510</name>
</gene>
<dbReference type="GO" id="GO:0006633">
    <property type="term" value="P:fatty acid biosynthetic process"/>
    <property type="evidence" value="ECO:0007669"/>
    <property type="project" value="TreeGrafter"/>
</dbReference>
<feature type="active site" evidence="7">
    <location>
        <position position="90"/>
    </location>
</feature>
<keyword evidence="4 6" id="KW-0012">Acyltransferase</keyword>
<sequence>MRIAFVFPGQGSQTVGMLSGFAGNAAVEDIMNRADAALSFPLTRLIAEGPAEELGLTVNTQPAMLASSVAFLEAWRAAGGPEPEVLAGRSLGEYSALTAAGVFTLEDAVRLVRFRAEAMQSAVPVGVGGMAAIIGLSDDDVRAACAEAASVGTVEAVNFNAPGQVVIAGEKAALDAAIDAAKARGCRRAIVLPVSAPFHSSMLEPAAEKLAAKLETVAMNAPAIPVIHNVDVETHADVAEIRTALARQAASAVQWVKTIERMKAEGVTHVVECGPGKVLTGMIRRIAPELATFNITDADSLAATLEAVKAE</sequence>
<keyword evidence="3 6" id="KW-0808">Transferase</keyword>
<protein>
    <recommendedName>
        <fullName evidence="2 6">Malonyl CoA-acyl carrier protein transacylase</fullName>
        <ecNumber evidence="1 6">2.3.1.39</ecNumber>
    </recommendedName>
</protein>
<dbReference type="InterPro" id="IPR024925">
    <property type="entry name" value="Malonyl_CoA-ACP_transAc"/>
</dbReference>
<dbReference type="InterPro" id="IPR050858">
    <property type="entry name" value="Mal-CoA-ACP_Trans/PKS_FabD"/>
</dbReference>
<dbReference type="STRING" id="762967.HMPREF9440_02510"/>
<dbReference type="InterPro" id="IPR001227">
    <property type="entry name" value="Ac_transferase_dom_sf"/>
</dbReference>
<dbReference type="SMART" id="SM00827">
    <property type="entry name" value="PKS_AT"/>
    <property type="match status" value="1"/>
</dbReference>
<dbReference type="PANTHER" id="PTHR42681:SF1">
    <property type="entry name" value="MALONYL-COA-ACYL CARRIER PROTEIN TRANSACYLASE, MITOCHONDRIAL"/>
    <property type="match status" value="1"/>
</dbReference>
<organism evidence="9 10">
    <name type="scientific">Sutterella parvirubra YIT 11816</name>
    <dbReference type="NCBI Taxonomy" id="762967"/>
    <lineage>
        <taxon>Bacteria</taxon>
        <taxon>Pseudomonadati</taxon>
        <taxon>Pseudomonadota</taxon>
        <taxon>Betaproteobacteria</taxon>
        <taxon>Burkholderiales</taxon>
        <taxon>Sutterellaceae</taxon>
        <taxon>Sutterella</taxon>
    </lineage>
</organism>
<dbReference type="AlphaFoldDB" id="H3KIA2"/>
<dbReference type="GO" id="GO:0005829">
    <property type="term" value="C:cytosol"/>
    <property type="evidence" value="ECO:0007669"/>
    <property type="project" value="TreeGrafter"/>
</dbReference>
<dbReference type="GO" id="GO:0004314">
    <property type="term" value="F:[acyl-carrier-protein] S-malonyltransferase activity"/>
    <property type="evidence" value="ECO:0007669"/>
    <property type="project" value="UniProtKB-EC"/>
</dbReference>
<dbReference type="PIRSF" id="PIRSF000446">
    <property type="entry name" value="Mct"/>
    <property type="match status" value="1"/>
</dbReference>
<dbReference type="SUPFAM" id="SSF55048">
    <property type="entry name" value="Probable ACP-binding domain of malonyl-CoA ACP transacylase"/>
    <property type="match status" value="1"/>
</dbReference>
<dbReference type="NCBIfam" id="TIGR00128">
    <property type="entry name" value="fabD"/>
    <property type="match status" value="1"/>
</dbReference>
<evidence type="ECO:0000256" key="4">
    <source>
        <dbReference type="ARBA" id="ARBA00023315"/>
    </source>
</evidence>
<proteinExistence type="inferred from homology"/>
<dbReference type="PATRIC" id="fig|762967.3.peg.1971"/>
<feature type="domain" description="Malonyl-CoA:ACP transacylase (MAT)" evidence="8">
    <location>
        <begin position="6"/>
        <end position="308"/>
    </location>
</feature>
<evidence type="ECO:0000313" key="10">
    <source>
        <dbReference type="Proteomes" id="UP000004956"/>
    </source>
</evidence>
<evidence type="ECO:0000256" key="1">
    <source>
        <dbReference type="ARBA" id="ARBA00013258"/>
    </source>
</evidence>
<dbReference type="EMBL" id="AFBQ01000384">
    <property type="protein sequence ID" value="EHY30149.1"/>
    <property type="molecule type" value="Genomic_DNA"/>
</dbReference>
<keyword evidence="10" id="KW-1185">Reference proteome</keyword>
<evidence type="ECO:0000256" key="6">
    <source>
        <dbReference type="PIRNR" id="PIRNR000446"/>
    </source>
</evidence>
<dbReference type="Proteomes" id="UP000004956">
    <property type="component" value="Unassembled WGS sequence"/>
</dbReference>
<dbReference type="Gene3D" id="3.40.366.10">
    <property type="entry name" value="Malonyl-Coenzyme A Acyl Carrier Protein, domain 2"/>
    <property type="match status" value="1"/>
</dbReference>
<accession>H3KIA2</accession>
<dbReference type="Gene3D" id="3.30.70.250">
    <property type="entry name" value="Malonyl-CoA ACP transacylase, ACP-binding"/>
    <property type="match status" value="1"/>
</dbReference>
<dbReference type="InterPro" id="IPR014043">
    <property type="entry name" value="Acyl_transferase_dom"/>
</dbReference>
<comment type="catalytic activity">
    <reaction evidence="5 6">
        <text>holo-[ACP] + malonyl-CoA = malonyl-[ACP] + CoA</text>
        <dbReference type="Rhea" id="RHEA:41792"/>
        <dbReference type="Rhea" id="RHEA-COMP:9623"/>
        <dbReference type="Rhea" id="RHEA-COMP:9685"/>
        <dbReference type="ChEBI" id="CHEBI:57287"/>
        <dbReference type="ChEBI" id="CHEBI:57384"/>
        <dbReference type="ChEBI" id="CHEBI:64479"/>
        <dbReference type="ChEBI" id="CHEBI:78449"/>
        <dbReference type="EC" id="2.3.1.39"/>
    </reaction>
</comment>
<evidence type="ECO:0000256" key="5">
    <source>
        <dbReference type="ARBA" id="ARBA00048462"/>
    </source>
</evidence>
<dbReference type="OrthoDB" id="9808564at2"/>
<dbReference type="InterPro" id="IPR016036">
    <property type="entry name" value="Malonyl_transacylase_ACP-bd"/>
</dbReference>
<evidence type="ECO:0000256" key="7">
    <source>
        <dbReference type="PIRSR" id="PIRSR000446-1"/>
    </source>
</evidence>
<evidence type="ECO:0000313" key="9">
    <source>
        <dbReference type="EMBL" id="EHY30149.1"/>
    </source>
</evidence>
<dbReference type="PANTHER" id="PTHR42681">
    <property type="entry name" value="MALONYL-COA-ACYL CARRIER PROTEIN TRANSACYLASE, MITOCHONDRIAL"/>
    <property type="match status" value="1"/>
</dbReference>
<name>H3KIA2_9BURK</name>
<dbReference type="InterPro" id="IPR016035">
    <property type="entry name" value="Acyl_Trfase/lysoPLipase"/>
</dbReference>
<reference evidence="9 10" key="1">
    <citation type="submission" date="2011-11" db="EMBL/GenBank/DDBJ databases">
        <authorList>
            <person name="Weinstock G."/>
            <person name="Sodergren E."/>
            <person name="Clifton S."/>
            <person name="Fulton L."/>
            <person name="Fulton B."/>
            <person name="Courtney L."/>
            <person name="Fronick C."/>
            <person name="Harrison M."/>
            <person name="Strong C."/>
            <person name="Farmer C."/>
            <person name="Delahaunty K."/>
            <person name="Markovic C."/>
            <person name="Hall O."/>
            <person name="Minx P."/>
            <person name="Tomlinson C."/>
            <person name="Mitreva M."/>
            <person name="Hou S."/>
            <person name="Chen J."/>
            <person name="Wollam A."/>
            <person name="Pepin K.H."/>
            <person name="Johnson M."/>
            <person name="Bhonagiri V."/>
            <person name="Zhang X."/>
            <person name="Suruliraj S."/>
            <person name="Warren W."/>
            <person name="Chinwalla A."/>
            <person name="Mardis E.R."/>
            <person name="Wilson R.K."/>
        </authorList>
    </citation>
    <scope>NUCLEOTIDE SEQUENCE [LARGE SCALE GENOMIC DNA]</scope>
    <source>
        <strain evidence="9 10">YIT 11816</strain>
    </source>
</reference>
<dbReference type="EC" id="2.3.1.39" evidence="1 6"/>
<comment type="caution">
    <text evidence="9">The sequence shown here is derived from an EMBL/GenBank/DDBJ whole genome shotgun (WGS) entry which is preliminary data.</text>
</comment>
<dbReference type="InterPro" id="IPR004410">
    <property type="entry name" value="Malonyl_CoA-ACP_transAc_FabD"/>
</dbReference>
<dbReference type="FunFam" id="3.30.70.250:FF:000001">
    <property type="entry name" value="Malonyl CoA-acyl carrier protein transacylase"/>
    <property type="match status" value="1"/>
</dbReference>